<evidence type="ECO:0000259" key="6">
    <source>
        <dbReference type="PROSITE" id="PS51519"/>
    </source>
</evidence>
<comment type="caution">
    <text evidence="7">The sequence shown here is derived from an EMBL/GenBank/DDBJ whole genome shotgun (WGS) entry which is preliminary data.</text>
</comment>
<accession>A0AA38WKK4</accession>
<feature type="region of interest" description="Disordered" evidence="5">
    <location>
        <begin position="493"/>
        <end position="513"/>
    </location>
</feature>
<dbReference type="InterPro" id="IPR003035">
    <property type="entry name" value="RWP-RK_dom"/>
</dbReference>
<keyword evidence="4" id="KW-0539">Nucleus</keyword>
<dbReference type="PANTHER" id="PTHR32002">
    <property type="entry name" value="PROTEIN NLP8"/>
    <property type="match status" value="1"/>
</dbReference>
<evidence type="ECO:0000256" key="1">
    <source>
        <dbReference type="ARBA" id="ARBA00023015"/>
    </source>
</evidence>
<keyword evidence="3" id="KW-0804">Transcription</keyword>
<dbReference type="PROSITE" id="PS51519">
    <property type="entry name" value="RWP_RK"/>
    <property type="match status" value="1"/>
</dbReference>
<dbReference type="InterPro" id="IPR045012">
    <property type="entry name" value="NLP"/>
</dbReference>
<dbReference type="GO" id="GO:0003700">
    <property type="term" value="F:DNA-binding transcription factor activity"/>
    <property type="evidence" value="ECO:0007669"/>
    <property type="project" value="InterPro"/>
</dbReference>
<evidence type="ECO:0000256" key="3">
    <source>
        <dbReference type="ARBA" id="ARBA00023163"/>
    </source>
</evidence>
<dbReference type="InterPro" id="IPR055081">
    <property type="entry name" value="NLP1-9_GAF"/>
</dbReference>
<keyword evidence="8" id="KW-1185">Reference proteome</keyword>
<dbReference type="Proteomes" id="UP001172457">
    <property type="component" value="Chromosome 3"/>
</dbReference>
<organism evidence="7 8">
    <name type="scientific">Centaurea solstitialis</name>
    <name type="common">yellow star-thistle</name>
    <dbReference type="NCBI Taxonomy" id="347529"/>
    <lineage>
        <taxon>Eukaryota</taxon>
        <taxon>Viridiplantae</taxon>
        <taxon>Streptophyta</taxon>
        <taxon>Embryophyta</taxon>
        <taxon>Tracheophyta</taxon>
        <taxon>Spermatophyta</taxon>
        <taxon>Magnoliopsida</taxon>
        <taxon>eudicotyledons</taxon>
        <taxon>Gunneridae</taxon>
        <taxon>Pentapetalae</taxon>
        <taxon>asterids</taxon>
        <taxon>campanulids</taxon>
        <taxon>Asterales</taxon>
        <taxon>Asteraceae</taxon>
        <taxon>Carduoideae</taxon>
        <taxon>Cardueae</taxon>
        <taxon>Centaureinae</taxon>
        <taxon>Centaurea</taxon>
    </lineage>
</organism>
<evidence type="ECO:0000256" key="5">
    <source>
        <dbReference type="SAM" id="MobiDB-lite"/>
    </source>
</evidence>
<evidence type="ECO:0000313" key="8">
    <source>
        <dbReference type="Proteomes" id="UP001172457"/>
    </source>
</evidence>
<dbReference type="GO" id="GO:0003677">
    <property type="term" value="F:DNA binding"/>
    <property type="evidence" value="ECO:0007669"/>
    <property type="project" value="UniProtKB-KW"/>
</dbReference>
<sequence length="669" mass="75159">MASSRSPSPAAFPIDETSFLLEDVPASSHPIQLEDAIPASSSQPTQLEVIDPVSSSQPVQLEDAVLANTTTSDTTQTRSSSLGLTELLWDVATNLDFPPIVQDKIQVAFANQDDAFIGINQFWAPIESEGRHLLTTKDQPSKLAKLGISLPNHYTSLDGYRSFSTEYQYNIDDDLQAEKDDRNDGALVKAFRNQLPELLLEFNETSPLEASALVNGLVNSILQPIFYPSQTDCVGVVECATNSARDLLPVFNLLNDELEKQGLVTFDARKHLAFSKLDMCKYFIPMKQSICGLQNAKDEIDKALHKGLSDFDRLPFAQVWITYRDENRAAFSSSLLTTRGRRNLWLKLIGSDTLNDVVCLKDYGTACYRIPVEMEKDFTGMTDEIYQTRLIQSLSKSSENKLQRLLSKYFKGSSFVIYLKSTRTGDLLYIFEFLWEEHKDNIILLEPLLLALKRHLPSFKYASGVELSDEVDVLDVQNSIGGENKYCKIFQTKRKPQKRGRPSGVEQDLRPRGRTTPITLSLDQIQSQFGQTLDEAASKLNVSVSTLKRKCKDHGIRWPGKDKGRAVDGDPAANISEMRLKEDMLTIRATLADDSAKVTLPKSSATFDVITKTIGRMLVLDDPARYKVKYFDEEDNAWYLFASDEALKSCTKNKSHIKLELFLRDPSHT</sequence>
<dbReference type="AlphaFoldDB" id="A0AA38WKK4"/>
<proteinExistence type="predicted"/>
<protein>
    <recommendedName>
        <fullName evidence="6">RWP-RK domain-containing protein</fullName>
    </recommendedName>
</protein>
<evidence type="ECO:0000313" key="7">
    <source>
        <dbReference type="EMBL" id="KAJ9555755.1"/>
    </source>
</evidence>
<dbReference type="EMBL" id="JARYMX010000003">
    <property type="protein sequence ID" value="KAJ9555755.1"/>
    <property type="molecule type" value="Genomic_DNA"/>
</dbReference>
<feature type="domain" description="RWP-RK" evidence="6">
    <location>
        <begin position="501"/>
        <end position="590"/>
    </location>
</feature>
<keyword evidence="1" id="KW-0805">Transcription regulation</keyword>
<name>A0AA38WKK4_9ASTR</name>
<dbReference type="Pfam" id="PF22922">
    <property type="entry name" value="GAF_NLP"/>
    <property type="match status" value="1"/>
</dbReference>
<dbReference type="PANTHER" id="PTHR32002:SF49">
    <property type="entry name" value="BILE ACID:SODIUM SYMPORTER_ARSENICAL RESISTANCE PROTEIN ACR3-RELATED"/>
    <property type="match status" value="1"/>
</dbReference>
<evidence type="ECO:0000256" key="2">
    <source>
        <dbReference type="ARBA" id="ARBA00023125"/>
    </source>
</evidence>
<evidence type="ECO:0000256" key="4">
    <source>
        <dbReference type="ARBA" id="ARBA00023242"/>
    </source>
</evidence>
<reference evidence="7" key="1">
    <citation type="submission" date="2023-03" db="EMBL/GenBank/DDBJ databases">
        <title>Chromosome-scale reference genome and RAD-based genetic map of yellow starthistle (Centaurea solstitialis) reveal putative structural variation and QTLs associated with invader traits.</title>
        <authorList>
            <person name="Reatini B."/>
            <person name="Cang F.A."/>
            <person name="Jiang Q."/>
            <person name="Mckibben M.T.W."/>
            <person name="Barker M.S."/>
            <person name="Rieseberg L.H."/>
            <person name="Dlugosch K.M."/>
        </authorList>
    </citation>
    <scope>NUCLEOTIDE SEQUENCE</scope>
    <source>
        <strain evidence="7">CAN-66</strain>
        <tissue evidence="7">Leaf</tissue>
    </source>
</reference>
<gene>
    <name evidence="7" type="ORF">OSB04_010369</name>
</gene>
<dbReference type="Pfam" id="PF02042">
    <property type="entry name" value="RWP-RK"/>
    <property type="match status" value="1"/>
</dbReference>
<keyword evidence="2" id="KW-0238">DNA-binding</keyword>